<sequence>MLTIFDFTVLLVLGLSALRGLWRGFVAETLGLIGWIVAFIIAARCVVWVAPYLPAHWPGGQTTQFLLAFVLIVVAVLLTASVLNALLNRLVGVIGLSTLNSSLGALFGLLRGFVLVVALAAALASLTDLPQQRFWREALLRPYVASGVQIMKRLLPDALARYVHAGTP</sequence>
<dbReference type="GO" id="GO:0009403">
    <property type="term" value="P:toxin biosynthetic process"/>
    <property type="evidence" value="ECO:0007669"/>
    <property type="project" value="InterPro"/>
</dbReference>
<dbReference type="RefSeq" id="WP_045364854.1">
    <property type="nucleotide sequence ID" value="NZ_AP018150.1"/>
</dbReference>
<gene>
    <name evidence="5" type="ORF">MCB1EB_1855</name>
</gene>
<proteinExistence type="predicted"/>
<evidence type="ECO:0000313" key="5">
    <source>
        <dbReference type="EMBL" id="BBE10016.1"/>
    </source>
</evidence>
<keyword evidence="4" id="KW-0472">Membrane</keyword>
<protein>
    <submittedName>
        <fullName evidence="5">Colicin V production protein</fullName>
    </submittedName>
</protein>
<evidence type="ECO:0000256" key="2">
    <source>
        <dbReference type="ARBA" id="ARBA00022692"/>
    </source>
</evidence>
<dbReference type="PANTHER" id="PTHR36926">
    <property type="entry name" value="COLICIN V PRODUCTION PROTEIN"/>
    <property type="match status" value="1"/>
</dbReference>
<comment type="subcellular location">
    <subcellularLocation>
        <location evidence="1">Membrane</location>
        <topology evidence="1">Multi-pass membrane protein</topology>
    </subcellularLocation>
</comment>
<dbReference type="EMBL" id="AP018150">
    <property type="protein sequence ID" value="BBE10016.1"/>
    <property type="molecule type" value="Genomic_DNA"/>
</dbReference>
<dbReference type="AlphaFoldDB" id="A0A2Z6EX60"/>
<dbReference type="Pfam" id="PF02674">
    <property type="entry name" value="Colicin_V"/>
    <property type="match status" value="1"/>
</dbReference>
<reference evidence="5 6" key="1">
    <citation type="journal article" date="2018" name="Microbes Environ.">
        <title>Comparative Genomic Insights into Endofungal Lifestyles of Two Bacterial Endosymbionts, Mycoavidus cysteinexigens and Burkholderia rhizoxinica.</title>
        <authorList>
            <person name="Sharmin D."/>
            <person name="Guo Y."/>
            <person name="Nishizawa T."/>
            <person name="Ohshima S."/>
            <person name="Sato Y."/>
            <person name="Takashima Y."/>
            <person name="Narisawa K."/>
            <person name="Ohta H."/>
        </authorList>
    </citation>
    <scope>NUCLEOTIDE SEQUENCE [LARGE SCALE GENOMIC DNA]</scope>
    <source>
        <strain evidence="5 6">B1-EB</strain>
    </source>
</reference>
<dbReference type="KEGG" id="mcys:MCB1EB_1855"/>
<dbReference type="GO" id="GO:0016020">
    <property type="term" value="C:membrane"/>
    <property type="evidence" value="ECO:0007669"/>
    <property type="project" value="UniProtKB-SubCell"/>
</dbReference>
<evidence type="ECO:0000256" key="4">
    <source>
        <dbReference type="ARBA" id="ARBA00023136"/>
    </source>
</evidence>
<dbReference type="InterPro" id="IPR052719">
    <property type="entry name" value="CvpA-like"/>
</dbReference>
<name>A0A2Z6EX60_9BURK</name>
<organism evidence="5 6">
    <name type="scientific">Mycoavidus cysteinexigens</name>
    <dbReference type="NCBI Taxonomy" id="1553431"/>
    <lineage>
        <taxon>Bacteria</taxon>
        <taxon>Pseudomonadati</taxon>
        <taxon>Pseudomonadota</taxon>
        <taxon>Betaproteobacteria</taxon>
        <taxon>Burkholderiales</taxon>
        <taxon>Burkholderiaceae</taxon>
        <taxon>Mycoavidus</taxon>
    </lineage>
</organism>
<evidence type="ECO:0000256" key="1">
    <source>
        <dbReference type="ARBA" id="ARBA00004141"/>
    </source>
</evidence>
<keyword evidence="2" id="KW-0812">Transmembrane</keyword>
<dbReference type="PANTHER" id="PTHR36926:SF1">
    <property type="entry name" value="COLICIN V PRODUCTION PROTEIN"/>
    <property type="match status" value="1"/>
</dbReference>
<evidence type="ECO:0000256" key="3">
    <source>
        <dbReference type="ARBA" id="ARBA00022989"/>
    </source>
</evidence>
<evidence type="ECO:0000313" key="6">
    <source>
        <dbReference type="Proteomes" id="UP000282597"/>
    </source>
</evidence>
<keyword evidence="6" id="KW-1185">Reference proteome</keyword>
<dbReference type="InterPro" id="IPR003825">
    <property type="entry name" value="Colicin-V_CvpA"/>
</dbReference>
<keyword evidence="3" id="KW-1133">Transmembrane helix</keyword>
<accession>A0A2Z6EX60</accession>
<dbReference type="Proteomes" id="UP000282597">
    <property type="component" value="Chromosome"/>
</dbReference>